<dbReference type="EMBL" id="JAGGLB010000039">
    <property type="protein sequence ID" value="MBP1995841.1"/>
    <property type="molecule type" value="Genomic_DNA"/>
</dbReference>
<evidence type="ECO:0008006" key="4">
    <source>
        <dbReference type="Google" id="ProtNLM"/>
    </source>
</evidence>
<keyword evidence="3" id="KW-1185">Reference proteome</keyword>
<evidence type="ECO:0000256" key="1">
    <source>
        <dbReference type="SAM" id="SignalP"/>
    </source>
</evidence>
<gene>
    <name evidence="2" type="ORF">J2Z66_007483</name>
</gene>
<protein>
    <recommendedName>
        <fullName evidence="4">Lipoprotein</fullName>
    </recommendedName>
</protein>
<dbReference type="Proteomes" id="UP001519287">
    <property type="component" value="Unassembled WGS sequence"/>
</dbReference>
<reference evidence="2 3" key="1">
    <citation type="submission" date="2021-03" db="EMBL/GenBank/DDBJ databases">
        <title>Genomic Encyclopedia of Type Strains, Phase IV (KMG-IV): sequencing the most valuable type-strain genomes for metagenomic binning, comparative biology and taxonomic classification.</title>
        <authorList>
            <person name="Goeker M."/>
        </authorList>
    </citation>
    <scope>NUCLEOTIDE SEQUENCE [LARGE SCALE GENOMIC DNA]</scope>
    <source>
        <strain evidence="2 3">DSM 26048</strain>
    </source>
</reference>
<proteinExistence type="predicted"/>
<evidence type="ECO:0000313" key="2">
    <source>
        <dbReference type="EMBL" id="MBP1995841.1"/>
    </source>
</evidence>
<comment type="caution">
    <text evidence="2">The sequence shown here is derived from an EMBL/GenBank/DDBJ whole genome shotgun (WGS) entry which is preliminary data.</text>
</comment>
<sequence length="185" mass="20844">MRIKMTLIVIVLTLLTACAKTVDEEDLVIRVNTETAKKNYAEMAVVTNESELKKDMGEIYRLALDAFMPLGDGLTNNMKYIAIDMSSLKDLPEEDREKVLQYFSKYDVDVMDNTLDQLEKEGRLKGARSLEGILLRVKDTEIIKKKIIIEGSLYKSAKGAIGTSVVVEYLNGKWQVTKASVTWIS</sequence>
<dbReference type="RefSeq" id="WP_209977716.1">
    <property type="nucleotide sequence ID" value="NZ_JAGGLB010000039.1"/>
</dbReference>
<organism evidence="2 3">
    <name type="scientific">Paenibacillus eucommiae</name>
    <dbReference type="NCBI Taxonomy" id="1355755"/>
    <lineage>
        <taxon>Bacteria</taxon>
        <taxon>Bacillati</taxon>
        <taxon>Bacillota</taxon>
        <taxon>Bacilli</taxon>
        <taxon>Bacillales</taxon>
        <taxon>Paenibacillaceae</taxon>
        <taxon>Paenibacillus</taxon>
    </lineage>
</organism>
<evidence type="ECO:0000313" key="3">
    <source>
        <dbReference type="Proteomes" id="UP001519287"/>
    </source>
</evidence>
<feature type="chain" id="PRO_5046392026" description="Lipoprotein" evidence="1">
    <location>
        <begin position="20"/>
        <end position="185"/>
    </location>
</feature>
<accession>A0ABS4J7L4</accession>
<feature type="signal peptide" evidence="1">
    <location>
        <begin position="1"/>
        <end position="19"/>
    </location>
</feature>
<name>A0ABS4J7L4_9BACL</name>
<dbReference type="PROSITE" id="PS51257">
    <property type="entry name" value="PROKAR_LIPOPROTEIN"/>
    <property type="match status" value="1"/>
</dbReference>
<keyword evidence="1" id="KW-0732">Signal</keyword>